<dbReference type="Proteomes" id="UP000188268">
    <property type="component" value="Unassembled WGS sequence"/>
</dbReference>
<organism evidence="1 2">
    <name type="scientific">Corchorus capsularis</name>
    <name type="common">Jute</name>
    <dbReference type="NCBI Taxonomy" id="210143"/>
    <lineage>
        <taxon>Eukaryota</taxon>
        <taxon>Viridiplantae</taxon>
        <taxon>Streptophyta</taxon>
        <taxon>Embryophyta</taxon>
        <taxon>Tracheophyta</taxon>
        <taxon>Spermatophyta</taxon>
        <taxon>Magnoliopsida</taxon>
        <taxon>eudicotyledons</taxon>
        <taxon>Gunneridae</taxon>
        <taxon>Pentapetalae</taxon>
        <taxon>rosids</taxon>
        <taxon>malvids</taxon>
        <taxon>Malvales</taxon>
        <taxon>Malvaceae</taxon>
        <taxon>Grewioideae</taxon>
        <taxon>Apeibeae</taxon>
        <taxon>Corchorus</taxon>
    </lineage>
</organism>
<dbReference type="Gramene" id="OMO79061">
    <property type="protein sequence ID" value="OMO79061"/>
    <property type="gene ID" value="CCACVL1_13924"/>
</dbReference>
<keyword evidence="2" id="KW-1185">Reference proteome</keyword>
<dbReference type="AlphaFoldDB" id="A0A1R3I960"/>
<dbReference type="EMBL" id="AWWV01010495">
    <property type="protein sequence ID" value="OMO79061.1"/>
    <property type="molecule type" value="Genomic_DNA"/>
</dbReference>
<gene>
    <name evidence="1" type="ORF">CCACVL1_13924</name>
</gene>
<name>A0A1R3I960_COCAP</name>
<accession>A0A1R3I960</accession>
<protein>
    <submittedName>
        <fullName evidence="1">Uncharacterized protein</fullName>
    </submittedName>
</protein>
<sequence length="37" mass="4062">DIWGLGDGFRTKFTLSPTEPTTETETVARLAVGFEFA</sequence>
<proteinExistence type="predicted"/>
<evidence type="ECO:0000313" key="1">
    <source>
        <dbReference type="EMBL" id="OMO79061.1"/>
    </source>
</evidence>
<feature type="non-terminal residue" evidence="1">
    <location>
        <position position="1"/>
    </location>
</feature>
<reference evidence="1 2" key="1">
    <citation type="submission" date="2013-09" db="EMBL/GenBank/DDBJ databases">
        <title>Corchorus capsularis genome sequencing.</title>
        <authorList>
            <person name="Alam M."/>
            <person name="Haque M.S."/>
            <person name="Islam M.S."/>
            <person name="Emdad E.M."/>
            <person name="Islam M.M."/>
            <person name="Ahmed B."/>
            <person name="Halim A."/>
            <person name="Hossen Q.M.M."/>
            <person name="Hossain M.Z."/>
            <person name="Ahmed R."/>
            <person name="Khan M.M."/>
            <person name="Islam R."/>
            <person name="Rashid M.M."/>
            <person name="Khan S.A."/>
            <person name="Rahman M.S."/>
            <person name="Alam M."/>
        </authorList>
    </citation>
    <scope>NUCLEOTIDE SEQUENCE [LARGE SCALE GENOMIC DNA]</scope>
    <source>
        <strain evidence="2">cv. CVL-1</strain>
        <tissue evidence="1">Whole seedling</tissue>
    </source>
</reference>
<comment type="caution">
    <text evidence="1">The sequence shown here is derived from an EMBL/GenBank/DDBJ whole genome shotgun (WGS) entry which is preliminary data.</text>
</comment>
<evidence type="ECO:0000313" key="2">
    <source>
        <dbReference type="Proteomes" id="UP000188268"/>
    </source>
</evidence>